<dbReference type="Gene3D" id="1.20.1500.10">
    <property type="entry name" value="YheA/YmcA-like"/>
    <property type="match status" value="1"/>
</dbReference>
<evidence type="ECO:0000313" key="3">
    <source>
        <dbReference type="Proteomes" id="UP001314241"/>
    </source>
</evidence>
<dbReference type="HAMAP" id="MF_01526">
    <property type="entry name" value="UPF0342"/>
    <property type="match status" value="1"/>
</dbReference>
<dbReference type="EMBL" id="CAWVOH010000001">
    <property type="protein sequence ID" value="CAK8053786.1"/>
    <property type="molecule type" value="Genomic_DNA"/>
</dbReference>
<name>A0ABM9N3Q3_9LACO</name>
<evidence type="ECO:0000256" key="1">
    <source>
        <dbReference type="HAMAP-Rule" id="MF_01526"/>
    </source>
</evidence>
<accession>A0ABM9N3Q3</accession>
<comment type="caution">
    <text evidence="2">The sequence shown here is derived from an EMBL/GenBank/DDBJ whole genome shotgun (WGS) entry which is preliminary data.</text>
</comment>
<dbReference type="InterPro" id="IPR010368">
    <property type="entry name" value="Com_YlbF"/>
</dbReference>
<sequence length="117" mass="13326">MTVNIYDNANQMAEVLKQTEQYEAWQKAFDAVQGDAEAKDLFKQFQEIQMTVQKMMQSQQKPAPDQEKEWDAVAQKVQSNDLIKNLMASEQILNNLLGELNDLVTKPISEAYASANK</sequence>
<keyword evidence="3" id="KW-1185">Reference proteome</keyword>
<dbReference type="InterPro" id="IPR023378">
    <property type="entry name" value="YheA/YmcA-like_dom_sf"/>
</dbReference>
<organism evidence="2 3">
    <name type="scientific">Eupransor demetentiae</name>
    <dbReference type="NCBI Taxonomy" id="3109584"/>
    <lineage>
        <taxon>Bacteria</taxon>
        <taxon>Bacillati</taxon>
        <taxon>Bacillota</taxon>
        <taxon>Bacilli</taxon>
        <taxon>Lactobacillales</taxon>
        <taxon>Lactobacillaceae</taxon>
        <taxon>Eupransor</taxon>
    </lineage>
</organism>
<proteinExistence type="inferred from homology"/>
<reference evidence="2 3" key="1">
    <citation type="submission" date="2024-01" db="EMBL/GenBank/DDBJ databases">
        <authorList>
            <person name="Botero Cardona J."/>
        </authorList>
    </citation>
    <scope>NUCLEOTIDE SEQUENCE [LARGE SCALE GENOMIC DNA]</scope>
    <source>
        <strain evidence="2 3">LMG 33000</strain>
    </source>
</reference>
<dbReference type="RefSeq" id="WP_349641336.1">
    <property type="nucleotide sequence ID" value="NZ_CAWVOH010000001.1"/>
</dbReference>
<evidence type="ECO:0000313" key="2">
    <source>
        <dbReference type="EMBL" id="CAK8053786.1"/>
    </source>
</evidence>
<comment type="similarity">
    <text evidence="1">Belongs to the UPF0342 family.</text>
</comment>
<dbReference type="Proteomes" id="UP001314241">
    <property type="component" value="Unassembled WGS sequence"/>
</dbReference>
<dbReference type="SUPFAM" id="SSF158622">
    <property type="entry name" value="YheA/YmcA-like"/>
    <property type="match status" value="1"/>
</dbReference>
<protein>
    <recommendedName>
        <fullName evidence="1">UPF0342 protein R54876_GBNLAHCA_00345</fullName>
    </recommendedName>
</protein>
<dbReference type="Pfam" id="PF06133">
    <property type="entry name" value="Com_YlbF"/>
    <property type="match status" value="1"/>
</dbReference>
<gene>
    <name evidence="2" type="ORF">R54876_GBNLAHCA_00345</name>
</gene>